<evidence type="ECO:0000256" key="9">
    <source>
        <dbReference type="ARBA" id="ARBA00022777"/>
    </source>
</evidence>
<feature type="domain" description="PAS" evidence="16">
    <location>
        <begin position="1000"/>
        <end position="1058"/>
    </location>
</feature>
<dbReference type="PROSITE" id="PS50113">
    <property type="entry name" value="PAC"/>
    <property type="match status" value="1"/>
</dbReference>
<keyword evidence="11 14" id="KW-1133">Transmembrane helix</keyword>
<feature type="transmembrane region" description="Helical" evidence="14">
    <location>
        <begin position="192"/>
        <end position="219"/>
    </location>
</feature>
<dbReference type="GO" id="GO:0000155">
    <property type="term" value="F:phosphorelay sensor kinase activity"/>
    <property type="evidence" value="ECO:0007669"/>
    <property type="project" value="InterPro"/>
</dbReference>
<dbReference type="PROSITE" id="PS50112">
    <property type="entry name" value="PAS"/>
    <property type="match status" value="1"/>
</dbReference>
<evidence type="ECO:0000256" key="7">
    <source>
        <dbReference type="ARBA" id="ARBA00022692"/>
    </source>
</evidence>
<evidence type="ECO:0000256" key="14">
    <source>
        <dbReference type="SAM" id="Phobius"/>
    </source>
</evidence>
<evidence type="ECO:0000256" key="13">
    <source>
        <dbReference type="ARBA" id="ARBA00023136"/>
    </source>
</evidence>
<feature type="transmembrane region" description="Helical" evidence="14">
    <location>
        <begin position="163"/>
        <end position="180"/>
    </location>
</feature>
<dbReference type="CDD" id="cd00082">
    <property type="entry name" value="HisKA"/>
    <property type="match status" value="1"/>
</dbReference>
<evidence type="ECO:0000259" key="15">
    <source>
        <dbReference type="PROSITE" id="PS50109"/>
    </source>
</evidence>
<feature type="transmembrane region" description="Helical" evidence="14">
    <location>
        <begin position="333"/>
        <end position="362"/>
    </location>
</feature>
<evidence type="ECO:0000256" key="3">
    <source>
        <dbReference type="ARBA" id="ARBA00006434"/>
    </source>
</evidence>
<dbReference type="InterPro" id="IPR013767">
    <property type="entry name" value="PAS_fold"/>
</dbReference>
<dbReference type="PRINTS" id="PR00344">
    <property type="entry name" value="BCTRLSENSOR"/>
</dbReference>
<keyword evidence="12" id="KW-0902">Two-component regulatory system</keyword>
<dbReference type="GO" id="GO:0006355">
    <property type="term" value="P:regulation of DNA-templated transcription"/>
    <property type="evidence" value="ECO:0007669"/>
    <property type="project" value="InterPro"/>
</dbReference>
<comment type="similarity">
    <text evidence="3">Belongs to the sodium:solute symporter (SSF) (TC 2.A.21) family.</text>
</comment>
<reference evidence="18" key="1">
    <citation type="journal article" date="2020" name="mSystems">
        <title>Genome- and Community-Level Interaction Insights into Carbon Utilization and Element Cycling Functions of Hydrothermarchaeota in Hydrothermal Sediment.</title>
        <authorList>
            <person name="Zhou Z."/>
            <person name="Liu Y."/>
            <person name="Xu W."/>
            <person name="Pan J."/>
            <person name="Luo Z.H."/>
            <person name="Li M."/>
        </authorList>
    </citation>
    <scope>NUCLEOTIDE SEQUENCE [LARGE SCALE GENOMIC DNA]</scope>
    <source>
        <strain evidence="18">SpSt-853</strain>
    </source>
</reference>
<feature type="transmembrane region" description="Helical" evidence="14">
    <location>
        <begin position="476"/>
        <end position="495"/>
    </location>
</feature>
<dbReference type="GO" id="GO:0005524">
    <property type="term" value="F:ATP binding"/>
    <property type="evidence" value="ECO:0007669"/>
    <property type="project" value="UniProtKB-KW"/>
</dbReference>
<evidence type="ECO:0000256" key="4">
    <source>
        <dbReference type="ARBA" id="ARBA00012438"/>
    </source>
</evidence>
<comment type="caution">
    <text evidence="18">The sequence shown here is derived from an EMBL/GenBank/DDBJ whole genome shotgun (WGS) entry which is preliminary data.</text>
</comment>
<dbReference type="GO" id="GO:0022857">
    <property type="term" value="F:transmembrane transporter activity"/>
    <property type="evidence" value="ECO:0007669"/>
    <property type="project" value="InterPro"/>
</dbReference>
<dbReference type="InterPro" id="IPR001734">
    <property type="entry name" value="Na/solute_symporter"/>
</dbReference>
<dbReference type="PROSITE" id="PS50283">
    <property type="entry name" value="NA_SOLUT_SYMP_3"/>
    <property type="match status" value="1"/>
</dbReference>
<keyword evidence="8" id="KW-0547">Nucleotide-binding</keyword>
<dbReference type="InterPro" id="IPR005467">
    <property type="entry name" value="His_kinase_dom"/>
</dbReference>
<feature type="transmembrane region" description="Helical" evidence="14">
    <location>
        <begin position="6"/>
        <end position="25"/>
    </location>
</feature>
<dbReference type="Pfam" id="PF00512">
    <property type="entry name" value="HisKA"/>
    <property type="match status" value="1"/>
</dbReference>
<dbReference type="SUPFAM" id="SSF55874">
    <property type="entry name" value="ATPase domain of HSP90 chaperone/DNA topoisomerase II/histidine kinase"/>
    <property type="match status" value="1"/>
</dbReference>
<dbReference type="SMART" id="SM00065">
    <property type="entry name" value="GAF"/>
    <property type="match status" value="2"/>
</dbReference>
<feature type="transmembrane region" description="Helical" evidence="14">
    <location>
        <begin position="288"/>
        <end position="313"/>
    </location>
</feature>
<comment type="subcellular location">
    <subcellularLocation>
        <location evidence="2">Membrane</location>
        <topology evidence="2">Multi-pass membrane protein</topology>
    </subcellularLocation>
</comment>
<dbReference type="EC" id="2.7.13.3" evidence="4"/>
<dbReference type="SUPFAM" id="SSF55781">
    <property type="entry name" value="GAF domain-like"/>
    <property type="match status" value="2"/>
</dbReference>
<keyword evidence="9" id="KW-0418">Kinase</keyword>
<feature type="domain" description="PAC" evidence="17">
    <location>
        <begin position="1069"/>
        <end position="1120"/>
    </location>
</feature>
<evidence type="ECO:0000256" key="12">
    <source>
        <dbReference type="ARBA" id="ARBA00023012"/>
    </source>
</evidence>
<feature type="transmembrane region" description="Helical" evidence="14">
    <location>
        <begin position="502"/>
        <end position="520"/>
    </location>
</feature>
<protein>
    <recommendedName>
        <fullName evidence="4">histidine kinase</fullName>
        <ecNumber evidence="4">2.7.13.3</ecNumber>
    </recommendedName>
</protein>
<dbReference type="Gene3D" id="3.30.450.40">
    <property type="match status" value="2"/>
</dbReference>
<dbReference type="InterPro" id="IPR036097">
    <property type="entry name" value="HisK_dim/P_sf"/>
</dbReference>
<comment type="catalytic activity">
    <reaction evidence="1">
        <text>ATP + protein L-histidine = ADP + protein N-phospho-L-histidine.</text>
        <dbReference type="EC" id="2.7.13.3"/>
    </reaction>
</comment>
<keyword evidence="6" id="KW-0808">Transferase</keyword>
<dbReference type="SMART" id="SM00387">
    <property type="entry name" value="HATPase_c"/>
    <property type="match status" value="1"/>
</dbReference>
<proteinExistence type="inferred from homology"/>
<dbReference type="PANTHER" id="PTHR43065:SF10">
    <property type="entry name" value="PEROXIDE STRESS-ACTIVATED HISTIDINE KINASE MAK3"/>
    <property type="match status" value="1"/>
</dbReference>
<keyword evidence="10" id="KW-0067">ATP-binding</keyword>
<feature type="transmembrane region" description="Helical" evidence="14">
    <location>
        <begin position="114"/>
        <end position="134"/>
    </location>
</feature>
<feature type="transmembrane region" description="Helical" evidence="14">
    <location>
        <begin position="414"/>
        <end position="435"/>
    </location>
</feature>
<keyword evidence="5" id="KW-0597">Phosphoprotein</keyword>
<accession>A0A7C5AL02</accession>
<dbReference type="InterPro" id="IPR003661">
    <property type="entry name" value="HisK_dim/P_dom"/>
</dbReference>
<organism evidence="18">
    <name type="scientific">Desulfobacca acetoxidans</name>
    <dbReference type="NCBI Taxonomy" id="60893"/>
    <lineage>
        <taxon>Bacteria</taxon>
        <taxon>Pseudomonadati</taxon>
        <taxon>Thermodesulfobacteriota</taxon>
        <taxon>Desulfobaccia</taxon>
        <taxon>Desulfobaccales</taxon>
        <taxon>Desulfobaccaceae</taxon>
        <taxon>Desulfobacca</taxon>
    </lineage>
</organism>
<gene>
    <name evidence="18" type="ORF">ENW48_03400</name>
</gene>
<name>A0A7C5AL02_9BACT</name>
<feature type="transmembrane region" description="Helical" evidence="14">
    <location>
        <begin position="442"/>
        <end position="464"/>
    </location>
</feature>
<evidence type="ECO:0000256" key="2">
    <source>
        <dbReference type="ARBA" id="ARBA00004141"/>
    </source>
</evidence>
<dbReference type="SUPFAM" id="SSF55785">
    <property type="entry name" value="PYP-like sensor domain (PAS domain)"/>
    <property type="match status" value="1"/>
</dbReference>
<dbReference type="InterPro" id="IPR004358">
    <property type="entry name" value="Sig_transdc_His_kin-like_C"/>
</dbReference>
<dbReference type="Pfam" id="PF00989">
    <property type="entry name" value="PAS"/>
    <property type="match status" value="1"/>
</dbReference>
<dbReference type="SMART" id="SM00388">
    <property type="entry name" value="HisKA"/>
    <property type="match status" value="1"/>
</dbReference>
<dbReference type="InterPro" id="IPR003594">
    <property type="entry name" value="HATPase_dom"/>
</dbReference>
<dbReference type="InterPro" id="IPR035965">
    <property type="entry name" value="PAS-like_dom_sf"/>
</dbReference>
<dbReference type="PANTHER" id="PTHR43065">
    <property type="entry name" value="SENSOR HISTIDINE KINASE"/>
    <property type="match status" value="1"/>
</dbReference>
<dbReference type="InterPro" id="IPR038377">
    <property type="entry name" value="Na/Glc_symporter_sf"/>
</dbReference>
<dbReference type="SMART" id="SM00091">
    <property type="entry name" value="PAS"/>
    <property type="match status" value="1"/>
</dbReference>
<dbReference type="InterPro" id="IPR003018">
    <property type="entry name" value="GAF"/>
</dbReference>
<evidence type="ECO:0000256" key="8">
    <source>
        <dbReference type="ARBA" id="ARBA00022741"/>
    </source>
</evidence>
<dbReference type="Pfam" id="PF02518">
    <property type="entry name" value="HATPase_c"/>
    <property type="match status" value="1"/>
</dbReference>
<evidence type="ECO:0000256" key="6">
    <source>
        <dbReference type="ARBA" id="ARBA00022679"/>
    </source>
</evidence>
<dbReference type="NCBIfam" id="TIGR00229">
    <property type="entry name" value="sensory_box"/>
    <property type="match status" value="1"/>
</dbReference>
<feature type="transmembrane region" description="Helical" evidence="14">
    <location>
        <begin position="62"/>
        <end position="85"/>
    </location>
</feature>
<dbReference type="Gene3D" id="3.30.565.10">
    <property type="entry name" value="Histidine kinase-like ATPase, C-terminal domain"/>
    <property type="match status" value="1"/>
</dbReference>
<dbReference type="SUPFAM" id="SSF47384">
    <property type="entry name" value="Homodimeric domain of signal transducing histidine kinase"/>
    <property type="match status" value="1"/>
</dbReference>
<dbReference type="InterPro" id="IPR000014">
    <property type="entry name" value="PAS"/>
</dbReference>
<evidence type="ECO:0000256" key="10">
    <source>
        <dbReference type="ARBA" id="ARBA00022840"/>
    </source>
</evidence>
<dbReference type="InterPro" id="IPR036890">
    <property type="entry name" value="HATPase_C_sf"/>
</dbReference>
<dbReference type="InterPro" id="IPR029016">
    <property type="entry name" value="GAF-like_dom_sf"/>
</dbReference>
<feature type="transmembrane region" description="Helical" evidence="14">
    <location>
        <begin position="383"/>
        <end position="402"/>
    </location>
</feature>
<dbReference type="Pfam" id="PF13185">
    <property type="entry name" value="GAF_2"/>
    <property type="match status" value="2"/>
</dbReference>
<dbReference type="GO" id="GO:0016020">
    <property type="term" value="C:membrane"/>
    <property type="evidence" value="ECO:0007669"/>
    <property type="project" value="UniProtKB-SubCell"/>
</dbReference>
<evidence type="ECO:0000313" key="18">
    <source>
        <dbReference type="EMBL" id="HGZ11248.1"/>
    </source>
</evidence>
<dbReference type="EMBL" id="DTKJ01000021">
    <property type="protein sequence ID" value="HGZ11248.1"/>
    <property type="molecule type" value="Genomic_DNA"/>
</dbReference>
<dbReference type="CDD" id="cd00130">
    <property type="entry name" value="PAS"/>
    <property type="match status" value="1"/>
</dbReference>
<dbReference type="CDD" id="cd10322">
    <property type="entry name" value="SLC5sbd"/>
    <property type="match status" value="1"/>
</dbReference>
<feature type="domain" description="Histidine kinase" evidence="15">
    <location>
        <begin position="1133"/>
        <end position="1341"/>
    </location>
</feature>
<evidence type="ECO:0000259" key="17">
    <source>
        <dbReference type="PROSITE" id="PS50113"/>
    </source>
</evidence>
<sequence>MLDTGLVAAAAFGYLLLLFAIAYYGDRQRAKGKSIIANPYIYALSLAAYCTAWTFFGSVGKAATSGVTFLTIYLGPTLIAFTWWLGLRKLLRICKQNHITTMSDFLTLRYGKGAFLGAVATIGVLLAIIPYIGLQLKSISDTFNILAHKEVAPHATLPIYRDTAFYVALLLALFGILFGARHLDPTERHEGLVAVVVFESLIELLAFLSLGILVTLVLFPGWGAIFQGIQENPQFRQLLLLNTGPHNSYTLFLVLTLLAMGAIHFLPRMFHMAVVENTDERHIKTAMWLFPLYLLLMNLFVMPIAFGGLLLGLPPEQADTFVLRIPLLAKRPFLALLVFLGGLSASTAMVAVASITVSTMILNSLVMPLALRLKLQERITPHLLTFKRGCILFLILLGYFGYHFFWPTVMLVDIGLIAFLGVMQLVPAMVGALFWRGATRWGALVGLSSGFTLWGYTLVFPYLVEAGWFPLDILTAGPLGLALLKPTALFGLTGIDKLSHAFFWSLFCNSFAFVGVSLLTSPTPVEAEQARRFVGVFEEEREGPLERRYTFFPTLEQLTRFMAKILGSRKAEEARRAFLRDVALPESQWGDRERLRLAEFVERTIAGSIGPASARILVEGYLSSVGSRMEEVFDLFAHISSSLEESEQQLKRRVAELSVLYEAARRLASTLYIPDLLEGVLGVLEEKLGMDRCAVRLLDENGLLHLKGFRGLSPEGREQAVKPEPGSLLAECLATSQVISVFDAGSQPDRLQGLFPEETEGSLVLAPITTETQALGVLTVASRQKGYFTREHEEFFQSLSGQLGLAVRSAHVEEALRLDESRLEAMWQLSQMTRASLKEITDFALEEGVRLTKSQIGYLAFVSEDESKLTMQAWSRSVRESCPLADQPLEFNVTDMGLWGEVIRQRQTLVINNYDAPHPSKRGFPQGHLKLRRYLAVPVFDGEHLVAVAGVGNKEEDYDDSDVRQLTLLMNGMWWHIKRMRAEERLAAEVERGIYFQKLLIHTCMDGIVANDLEGMVRTFNETAARILGYTPEEVLGRMNIRDLYAPGQFDEVYEKIHAPDFGGPGILENYESCLRAKDGSLVPIWLSARVLYENDREIGMIGHFKDLRERKRMEEELLRSERLAVLGKMATHISHEIKNPLMLIGGFARQVLKDIYQDPGKNEEKLRIIVDEVRRLEDFLAEVGTYAKFAEPQKQPGDLNALILDTCQRLEPALREGRVELVLDLDQNLPELTFDPAHIRQVLLNVTKNSLEAMSGGGTLTIHTGRRAGRVFVEIRDTGEGIPLSVKEKIFQPFFSTKPKGSGLGLAICHKIMTAHQGEIQVESEPSQGTTVTLWFLPPHHGKS</sequence>
<evidence type="ECO:0000256" key="11">
    <source>
        <dbReference type="ARBA" id="ARBA00022989"/>
    </source>
</evidence>
<keyword evidence="13 14" id="KW-0472">Membrane</keyword>
<dbReference type="InterPro" id="IPR000700">
    <property type="entry name" value="PAS-assoc_C"/>
</dbReference>
<dbReference type="Gene3D" id="3.30.450.20">
    <property type="entry name" value="PAS domain"/>
    <property type="match status" value="1"/>
</dbReference>
<keyword evidence="7 14" id="KW-0812">Transmembrane</keyword>
<evidence type="ECO:0000259" key="16">
    <source>
        <dbReference type="PROSITE" id="PS50112"/>
    </source>
</evidence>
<dbReference type="Gene3D" id="1.20.1730.10">
    <property type="entry name" value="Sodium/glucose cotransporter"/>
    <property type="match status" value="1"/>
</dbReference>
<feature type="transmembrane region" description="Helical" evidence="14">
    <location>
        <begin position="37"/>
        <end position="56"/>
    </location>
</feature>
<feature type="transmembrane region" description="Helical" evidence="14">
    <location>
        <begin position="249"/>
        <end position="267"/>
    </location>
</feature>
<evidence type="ECO:0000256" key="1">
    <source>
        <dbReference type="ARBA" id="ARBA00000085"/>
    </source>
</evidence>
<evidence type="ECO:0000256" key="5">
    <source>
        <dbReference type="ARBA" id="ARBA00022553"/>
    </source>
</evidence>
<dbReference type="PROSITE" id="PS50109">
    <property type="entry name" value="HIS_KIN"/>
    <property type="match status" value="1"/>
</dbReference>
<dbReference type="Gene3D" id="1.10.287.130">
    <property type="match status" value="1"/>
</dbReference>